<evidence type="ECO:0000256" key="6">
    <source>
        <dbReference type="ARBA" id="ARBA00023014"/>
    </source>
</evidence>
<dbReference type="Proteomes" id="UP000308828">
    <property type="component" value="Unassembled WGS sequence"/>
</dbReference>
<evidence type="ECO:0000259" key="8">
    <source>
        <dbReference type="Pfam" id="PF03460"/>
    </source>
</evidence>
<dbReference type="GO" id="GO:0051539">
    <property type="term" value="F:4 iron, 4 sulfur cluster binding"/>
    <property type="evidence" value="ECO:0007669"/>
    <property type="project" value="UniProtKB-KW"/>
</dbReference>
<keyword evidence="4" id="KW-0560">Oxidoreductase</keyword>
<keyword evidence="3" id="KW-0479">Metal-binding</keyword>
<dbReference type="InterPro" id="IPR051329">
    <property type="entry name" value="NIR_SIR_4Fe-4S"/>
</dbReference>
<evidence type="ECO:0000256" key="3">
    <source>
        <dbReference type="ARBA" id="ARBA00022723"/>
    </source>
</evidence>
<keyword evidence="10" id="KW-1185">Reference proteome</keyword>
<dbReference type="GO" id="GO:0016491">
    <property type="term" value="F:oxidoreductase activity"/>
    <property type="evidence" value="ECO:0007669"/>
    <property type="project" value="UniProtKB-KW"/>
</dbReference>
<feature type="domain" description="Nitrite/sulphite reductase 4Fe-4S" evidence="7">
    <location>
        <begin position="119"/>
        <end position="272"/>
    </location>
</feature>
<dbReference type="InterPro" id="IPR045854">
    <property type="entry name" value="NO2/SO3_Rdtase_4Fe4S_sf"/>
</dbReference>
<evidence type="ECO:0000256" key="2">
    <source>
        <dbReference type="ARBA" id="ARBA00022617"/>
    </source>
</evidence>
<keyword evidence="2" id="KW-0349">Heme</keyword>
<dbReference type="PANTHER" id="PTHR32439">
    <property type="entry name" value="FERREDOXIN--NITRITE REDUCTASE, CHLOROPLASTIC"/>
    <property type="match status" value="1"/>
</dbReference>
<dbReference type="AlphaFoldDB" id="A0A4V6T693"/>
<dbReference type="Gene3D" id="3.90.480.10">
    <property type="entry name" value="Sulfite Reductase Hemoprotein,Domain 2"/>
    <property type="match status" value="1"/>
</dbReference>
<gene>
    <name evidence="9" type="ORF">FAA97_03100</name>
</gene>
<protein>
    <submittedName>
        <fullName evidence="9">Nitrite/sulfite reductase</fullName>
    </submittedName>
</protein>
<dbReference type="OrthoDB" id="9803707at2"/>
<keyword evidence="6" id="KW-0411">Iron-sulfur</keyword>
<dbReference type="InterPro" id="IPR006067">
    <property type="entry name" value="NO2/SO3_Rdtase_4Fe4S_dom"/>
</dbReference>
<dbReference type="SUPFAM" id="SSF56014">
    <property type="entry name" value="Nitrite and sulphite reductase 4Fe-4S domain-like"/>
    <property type="match status" value="2"/>
</dbReference>
<keyword evidence="1" id="KW-0004">4Fe-4S</keyword>
<accession>A0A4V6T693</accession>
<dbReference type="GO" id="GO:0020037">
    <property type="term" value="F:heme binding"/>
    <property type="evidence" value="ECO:0007669"/>
    <property type="project" value="InterPro"/>
</dbReference>
<evidence type="ECO:0000256" key="1">
    <source>
        <dbReference type="ARBA" id="ARBA00022485"/>
    </source>
</evidence>
<evidence type="ECO:0000313" key="10">
    <source>
        <dbReference type="Proteomes" id="UP000308828"/>
    </source>
</evidence>
<proteinExistence type="predicted"/>
<dbReference type="PANTHER" id="PTHR32439:SF9">
    <property type="entry name" value="BLR3264 PROTEIN"/>
    <property type="match status" value="1"/>
</dbReference>
<dbReference type="InterPro" id="IPR036136">
    <property type="entry name" value="Nit/Sulf_reduc_fer-like_dom_sf"/>
</dbReference>
<dbReference type="Pfam" id="PF03460">
    <property type="entry name" value="NIR_SIR_ferr"/>
    <property type="match status" value="2"/>
</dbReference>
<evidence type="ECO:0000259" key="7">
    <source>
        <dbReference type="Pfam" id="PF01077"/>
    </source>
</evidence>
<evidence type="ECO:0000256" key="4">
    <source>
        <dbReference type="ARBA" id="ARBA00023002"/>
    </source>
</evidence>
<feature type="domain" description="Nitrite/Sulfite reductase ferredoxin-like" evidence="8">
    <location>
        <begin position="52"/>
        <end position="110"/>
    </location>
</feature>
<feature type="domain" description="Nitrite/Sulfite reductase ferredoxin-like" evidence="8">
    <location>
        <begin position="331"/>
        <end position="398"/>
    </location>
</feature>
<dbReference type="Pfam" id="PF01077">
    <property type="entry name" value="NIR_SIR"/>
    <property type="match status" value="2"/>
</dbReference>
<keyword evidence="5" id="KW-0408">Iron</keyword>
<reference evidence="9 10" key="1">
    <citation type="submission" date="2019-04" db="EMBL/GenBank/DDBJ databases">
        <title>Genome sequence of strain shin9-1.</title>
        <authorList>
            <person name="Gao J."/>
            <person name="Sun J."/>
        </authorList>
    </citation>
    <scope>NUCLEOTIDE SEQUENCE [LARGE SCALE GENOMIC DNA]</scope>
    <source>
        <strain evidence="10">shin9-1</strain>
    </source>
</reference>
<dbReference type="Gene3D" id="3.30.413.10">
    <property type="entry name" value="Sulfite Reductase Hemoprotein, domain 1"/>
    <property type="match status" value="2"/>
</dbReference>
<dbReference type="InterPro" id="IPR005117">
    <property type="entry name" value="NiRdtase/SiRdtase_haem-b_fer"/>
</dbReference>
<dbReference type="SUPFAM" id="SSF55124">
    <property type="entry name" value="Nitrite/Sulfite reductase N-terminal domain-like"/>
    <property type="match status" value="2"/>
</dbReference>
<feature type="domain" description="Nitrite/sulphite reductase 4Fe-4S" evidence="7">
    <location>
        <begin position="411"/>
        <end position="530"/>
    </location>
</feature>
<evidence type="ECO:0000313" key="9">
    <source>
        <dbReference type="EMBL" id="THV25206.1"/>
    </source>
</evidence>
<dbReference type="EMBL" id="STGV01000001">
    <property type="protein sequence ID" value="THV25206.1"/>
    <property type="molecule type" value="Genomic_DNA"/>
</dbReference>
<evidence type="ECO:0000256" key="5">
    <source>
        <dbReference type="ARBA" id="ARBA00023004"/>
    </source>
</evidence>
<dbReference type="RefSeq" id="WP_136597053.1">
    <property type="nucleotide sequence ID" value="NZ_STGV01000001.1"/>
</dbReference>
<name>A0A4V6T693_9HYPH</name>
<sequence>MYRYDEFDHAFVSARVEQFRDQVARRLSGELAEDAFKPLRLMNGVYLQLHAYMLRVAIPYGTLNSKQMRMLAHIARKYDRGYGHFTTRQNIQYNWPKLSDTPDILTDLASVEMHAIQTSGNCIRNVTADHFAGAAADEVADPRPYAEILRQWSSLHPEFSFLPRKFKIAVTGAEKDRAAIQVHDIGLHLKKNEAGELGFAVYVGGGQGRTPLIAKKINDFLPEADLLTYITAIVRVYNLHGRRDNKYKARIKILVHETGVEELTRQVEAEFAEIRDGELKLPEGDIRAIETYFAPPALTARPEGWEALARAQKADPAFAAWVNQNVQPHRHPDYGMVTISLKPIGGTPGDASDAQMDLVADLAERYAFDEIRVSHEQNLILPHVAKGDLYPLYQALEKAGLATANSNLITDMIACPGLDYCALANARSIPVAQEISTRFGSLERQQEIGELKIKISGCINACGHHHVGHIGLLGVEKKGAELYQITLGGSGDENSSIGEIIGRGFEPEKVTDAVETIVDTYLGLRRDPKETFLEAYRRVGPKPFKDALYGSASVEAA</sequence>
<comment type="caution">
    <text evidence="9">The sequence shown here is derived from an EMBL/GenBank/DDBJ whole genome shotgun (WGS) entry which is preliminary data.</text>
</comment>
<organism evidence="9 10">
    <name type="scientific">Peteryoungia ipomoeae</name>
    <dbReference type="NCBI Taxonomy" id="1210932"/>
    <lineage>
        <taxon>Bacteria</taxon>
        <taxon>Pseudomonadati</taxon>
        <taxon>Pseudomonadota</taxon>
        <taxon>Alphaproteobacteria</taxon>
        <taxon>Hyphomicrobiales</taxon>
        <taxon>Rhizobiaceae</taxon>
        <taxon>Peteryoungia</taxon>
    </lineage>
</organism>
<dbReference type="GO" id="GO:0046872">
    <property type="term" value="F:metal ion binding"/>
    <property type="evidence" value="ECO:0007669"/>
    <property type="project" value="UniProtKB-KW"/>
</dbReference>